<keyword evidence="4" id="KW-0808">Transferase</keyword>
<keyword evidence="8" id="KW-0653">Protein transport</keyword>
<feature type="compositionally biased region" description="Basic and acidic residues" evidence="13">
    <location>
        <begin position="565"/>
        <end position="578"/>
    </location>
</feature>
<dbReference type="SUPFAM" id="SSF56112">
    <property type="entry name" value="Protein kinase-like (PK-like)"/>
    <property type="match status" value="1"/>
</dbReference>
<feature type="region of interest" description="Disordered" evidence="13">
    <location>
        <begin position="692"/>
        <end position="714"/>
    </location>
</feature>
<feature type="compositionally biased region" description="Basic and acidic residues" evidence="13">
    <location>
        <begin position="363"/>
        <end position="391"/>
    </location>
</feature>
<dbReference type="PANTHER" id="PTHR24348:SF68">
    <property type="entry name" value="SERINE_THREONINE-PROTEIN KINASE ATG1C"/>
    <property type="match status" value="1"/>
</dbReference>
<evidence type="ECO:0000313" key="15">
    <source>
        <dbReference type="EMBL" id="CAH8350790.1"/>
    </source>
</evidence>
<dbReference type="Proteomes" id="UP001642260">
    <property type="component" value="Unassembled WGS sequence"/>
</dbReference>
<dbReference type="InterPro" id="IPR008271">
    <property type="entry name" value="Ser/Thr_kinase_AS"/>
</dbReference>
<evidence type="ECO:0000256" key="13">
    <source>
        <dbReference type="SAM" id="MobiDB-lite"/>
    </source>
</evidence>
<dbReference type="PROSITE" id="PS00107">
    <property type="entry name" value="PROTEIN_KINASE_ATP"/>
    <property type="match status" value="1"/>
</dbReference>
<dbReference type="SMART" id="SM00220">
    <property type="entry name" value="S_TKc"/>
    <property type="match status" value="1"/>
</dbReference>
<keyword evidence="9" id="KW-0072">Autophagy</keyword>
<dbReference type="Gene3D" id="1.10.510.10">
    <property type="entry name" value="Transferase(Phosphotransferase) domain 1"/>
    <property type="match status" value="1"/>
</dbReference>
<feature type="binding site" evidence="12">
    <location>
        <position position="39"/>
    </location>
    <ligand>
        <name>ATP</name>
        <dbReference type="ChEBI" id="CHEBI:30616"/>
    </ligand>
</feature>
<sequence length="714" mass="79225">MSQSRVVGDYLVGRQIGSGSFSVVSEAKHRVHGTHVAIKEIAMGRLNKKLQESLMSEIFILRRINHPNIIRLLDMIESPGKIHLVLEYCKGGDLSVYLQSRGSVPEATAKHFMVQLAAGLQVLRDNNIIHRDLKPQNLLLSTDGNDADLKIADFGFARSLQPRGLAETLCGSPLYMAPEIMQLQKYDAKADLWSVGAILFQLVTGRTPFTGNSQIQLLQNILRSTGLQFPADCRDLSLDCIDLCQKLLRLDPVERLTFEEFFNHPFLSDRQSYDFSRSRLGSRTMDGFLSSGSSPSRNMEESSQEDCLPFLIDDFSGPEGSPSHLRKTSSMRSSSGFDNDGRVEGKEMESSPLNCTELTSRYSRMDNNRFRNETHISSDRRNHGEPTRLTDSRSLIPKGRVDDSQDSMDQDFVLVSGPPMDLPSSSSSSSKAYNFPFKSQSPPAELYNRSISSTAPMPIIGATGNNIGRFGSLDSQSTSHGSLDLGDAFEQPSTNSLTRITSLKKCAATIAELVHERIKSDKYLEAFSIQLAILAIWKQALHICHTQAISGFEGSPNKSRGSSSLKHEHITDLSHDGSEEISSQIQMQFIREIELAEELAKTIEPGNAMMPDAMETIFEAALDLGKLGGVKEVMGEIENAGNQYSKAVRLLVFLLIEAPMLILNPPLSLTNSDRYRLRTYIDILSRRLKHLQSHRRSSGSQMQGSSLAMMNKQP</sequence>
<evidence type="ECO:0000256" key="10">
    <source>
        <dbReference type="ARBA" id="ARBA00023329"/>
    </source>
</evidence>
<dbReference type="Pfam" id="PF00069">
    <property type="entry name" value="Pkinase"/>
    <property type="match status" value="1"/>
</dbReference>
<name>A0ABC8K1G6_ERUVS</name>
<evidence type="ECO:0000256" key="7">
    <source>
        <dbReference type="ARBA" id="ARBA00022840"/>
    </source>
</evidence>
<reference evidence="15 16" key="1">
    <citation type="submission" date="2022-03" db="EMBL/GenBank/DDBJ databases">
        <authorList>
            <person name="Macdonald S."/>
            <person name="Ahmed S."/>
            <person name="Newling K."/>
        </authorList>
    </citation>
    <scope>NUCLEOTIDE SEQUENCE [LARGE SCALE GENOMIC DNA]</scope>
</reference>
<dbReference type="GO" id="GO:0015031">
    <property type="term" value="P:protein transport"/>
    <property type="evidence" value="ECO:0007669"/>
    <property type="project" value="UniProtKB-KW"/>
</dbReference>
<feature type="region of interest" description="Disordered" evidence="13">
    <location>
        <begin position="318"/>
        <end position="407"/>
    </location>
</feature>
<feature type="compositionally biased region" description="Basic and acidic residues" evidence="13">
    <location>
        <begin position="339"/>
        <end position="349"/>
    </location>
</feature>
<comment type="caution">
    <text evidence="15">The sequence shown here is derived from an EMBL/GenBank/DDBJ whole genome shotgun (WGS) entry which is preliminary data.</text>
</comment>
<dbReference type="PROSITE" id="PS00108">
    <property type="entry name" value="PROTEIN_KINASE_ST"/>
    <property type="match status" value="1"/>
</dbReference>
<evidence type="ECO:0000256" key="5">
    <source>
        <dbReference type="ARBA" id="ARBA00022741"/>
    </source>
</evidence>
<keyword evidence="3" id="KW-0723">Serine/threonine-protein kinase</keyword>
<evidence type="ECO:0000256" key="6">
    <source>
        <dbReference type="ARBA" id="ARBA00022777"/>
    </source>
</evidence>
<dbReference type="FunFam" id="3.30.200.20:FF:000042">
    <property type="entry name" value="Aurora kinase A"/>
    <property type="match status" value="1"/>
</dbReference>
<dbReference type="InterPro" id="IPR011009">
    <property type="entry name" value="Kinase-like_dom_sf"/>
</dbReference>
<dbReference type="GO" id="GO:0005776">
    <property type="term" value="C:autophagosome"/>
    <property type="evidence" value="ECO:0007669"/>
    <property type="project" value="UniProtKB-SubCell"/>
</dbReference>
<dbReference type="GO" id="GO:0005524">
    <property type="term" value="F:ATP binding"/>
    <property type="evidence" value="ECO:0007669"/>
    <property type="project" value="UniProtKB-UniRule"/>
</dbReference>
<evidence type="ECO:0000256" key="9">
    <source>
        <dbReference type="ARBA" id="ARBA00023006"/>
    </source>
</evidence>
<organism evidence="15 16">
    <name type="scientific">Eruca vesicaria subsp. sativa</name>
    <name type="common">Garden rocket</name>
    <name type="synonym">Eruca sativa</name>
    <dbReference type="NCBI Taxonomy" id="29727"/>
    <lineage>
        <taxon>Eukaryota</taxon>
        <taxon>Viridiplantae</taxon>
        <taxon>Streptophyta</taxon>
        <taxon>Embryophyta</taxon>
        <taxon>Tracheophyta</taxon>
        <taxon>Spermatophyta</taxon>
        <taxon>Magnoliopsida</taxon>
        <taxon>eudicotyledons</taxon>
        <taxon>Gunneridae</taxon>
        <taxon>Pentapetalae</taxon>
        <taxon>rosids</taxon>
        <taxon>malvids</taxon>
        <taxon>Brassicales</taxon>
        <taxon>Brassicaceae</taxon>
        <taxon>Brassiceae</taxon>
        <taxon>Eruca</taxon>
    </lineage>
</organism>
<comment type="subcellular location">
    <subcellularLocation>
        <location evidence="1">Cytoplasmic vesicle</location>
        <location evidence="1">Autophagosome</location>
    </subcellularLocation>
</comment>
<evidence type="ECO:0000256" key="8">
    <source>
        <dbReference type="ARBA" id="ARBA00022927"/>
    </source>
</evidence>
<comment type="function">
    <text evidence="11">Serine/threonine protein kinase involved in autophagy. The ATG1-ATG13 protein kinase complex regulates downstream events required for autophagosome enclosure and/or vacuolar delivery.</text>
</comment>
<dbReference type="Pfam" id="PF24497">
    <property type="entry name" value="MIT_ATG1"/>
    <property type="match status" value="1"/>
</dbReference>
<dbReference type="InterPro" id="IPR056281">
    <property type="entry name" value="MIT_ATG1a/b/c"/>
</dbReference>
<evidence type="ECO:0000256" key="4">
    <source>
        <dbReference type="ARBA" id="ARBA00022679"/>
    </source>
</evidence>
<dbReference type="AlphaFoldDB" id="A0ABC8K1G6"/>
<dbReference type="PANTHER" id="PTHR24348">
    <property type="entry name" value="SERINE/THREONINE-PROTEIN KINASE UNC-51-RELATED"/>
    <property type="match status" value="1"/>
</dbReference>
<keyword evidence="10" id="KW-0968">Cytoplasmic vesicle</keyword>
<feature type="domain" description="Protein kinase" evidence="14">
    <location>
        <begin position="10"/>
        <end position="267"/>
    </location>
</feature>
<feature type="compositionally biased region" description="Polar residues" evidence="13">
    <location>
        <begin position="351"/>
        <end position="362"/>
    </location>
</feature>
<dbReference type="InterPro" id="IPR000719">
    <property type="entry name" value="Prot_kinase_dom"/>
</dbReference>
<dbReference type="GO" id="GO:0031410">
    <property type="term" value="C:cytoplasmic vesicle"/>
    <property type="evidence" value="ECO:0007669"/>
    <property type="project" value="UniProtKB-KW"/>
</dbReference>
<dbReference type="FunFam" id="1.10.510.10:FF:000548">
    <property type="entry name" value="Serine/threonine-protein kinase ATG1"/>
    <property type="match status" value="1"/>
</dbReference>
<evidence type="ECO:0000256" key="3">
    <source>
        <dbReference type="ARBA" id="ARBA00022527"/>
    </source>
</evidence>
<dbReference type="InterPro" id="IPR017441">
    <property type="entry name" value="Protein_kinase_ATP_BS"/>
</dbReference>
<feature type="region of interest" description="Disordered" evidence="13">
    <location>
        <begin position="552"/>
        <end position="578"/>
    </location>
</feature>
<keyword evidence="2" id="KW-0813">Transport</keyword>
<protein>
    <recommendedName>
        <fullName evidence="14">Protein kinase domain-containing protein</fullName>
    </recommendedName>
</protein>
<keyword evidence="16" id="KW-1185">Reference proteome</keyword>
<dbReference type="EMBL" id="CAKOAT010167378">
    <property type="protein sequence ID" value="CAH8350790.1"/>
    <property type="molecule type" value="Genomic_DNA"/>
</dbReference>
<evidence type="ECO:0000256" key="11">
    <source>
        <dbReference type="ARBA" id="ARBA00053729"/>
    </source>
</evidence>
<accession>A0ABC8K1G6</accession>
<evidence type="ECO:0000256" key="2">
    <source>
        <dbReference type="ARBA" id="ARBA00022448"/>
    </source>
</evidence>
<keyword evidence="5 12" id="KW-0547">Nucleotide-binding</keyword>
<keyword evidence="7 12" id="KW-0067">ATP-binding</keyword>
<evidence type="ECO:0000256" key="12">
    <source>
        <dbReference type="PROSITE-ProRule" id="PRU10141"/>
    </source>
</evidence>
<evidence type="ECO:0000256" key="1">
    <source>
        <dbReference type="ARBA" id="ARBA00004419"/>
    </source>
</evidence>
<gene>
    <name evidence="15" type="ORF">ERUC_LOCUS18100</name>
</gene>
<keyword evidence="6" id="KW-0418">Kinase</keyword>
<evidence type="ECO:0000313" key="16">
    <source>
        <dbReference type="Proteomes" id="UP001642260"/>
    </source>
</evidence>
<dbReference type="CDD" id="cd14009">
    <property type="entry name" value="STKc_ATG1_ULK_like"/>
    <property type="match status" value="1"/>
</dbReference>
<dbReference type="PROSITE" id="PS50011">
    <property type="entry name" value="PROTEIN_KINASE_DOM"/>
    <property type="match status" value="1"/>
</dbReference>
<dbReference type="GO" id="GO:0004674">
    <property type="term" value="F:protein serine/threonine kinase activity"/>
    <property type="evidence" value="ECO:0007669"/>
    <property type="project" value="UniProtKB-KW"/>
</dbReference>
<proteinExistence type="predicted"/>
<dbReference type="GO" id="GO:0006914">
    <property type="term" value="P:autophagy"/>
    <property type="evidence" value="ECO:0007669"/>
    <property type="project" value="UniProtKB-KW"/>
</dbReference>
<evidence type="ECO:0000259" key="14">
    <source>
        <dbReference type="PROSITE" id="PS50011"/>
    </source>
</evidence>
<dbReference type="InterPro" id="IPR045269">
    <property type="entry name" value="Atg1-like"/>
</dbReference>